<keyword evidence="2" id="KW-1185">Reference proteome</keyword>
<proteinExistence type="predicted"/>
<dbReference type="OrthoDB" id="3542960at2759"/>
<reference evidence="1 2" key="1">
    <citation type="journal article" date="2014" name="Genome Announc.">
        <title>Draft genome sequence of Sclerotinia borealis, a psychrophilic plant pathogenic fungus.</title>
        <authorList>
            <person name="Mardanov A.V."/>
            <person name="Beletsky A.V."/>
            <person name="Kadnikov V.V."/>
            <person name="Ignatov A.N."/>
            <person name="Ravin N.V."/>
        </authorList>
    </citation>
    <scope>NUCLEOTIDE SEQUENCE [LARGE SCALE GENOMIC DNA]</scope>
    <source>
        <strain evidence="2">F-4157</strain>
    </source>
</reference>
<name>W9CFM8_SCLBF</name>
<organism evidence="1 2">
    <name type="scientific">Sclerotinia borealis (strain F-4128)</name>
    <dbReference type="NCBI Taxonomy" id="1432307"/>
    <lineage>
        <taxon>Eukaryota</taxon>
        <taxon>Fungi</taxon>
        <taxon>Dikarya</taxon>
        <taxon>Ascomycota</taxon>
        <taxon>Pezizomycotina</taxon>
        <taxon>Leotiomycetes</taxon>
        <taxon>Helotiales</taxon>
        <taxon>Sclerotiniaceae</taxon>
        <taxon>Sclerotinia</taxon>
    </lineage>
</organism>
<dbReference type="Proteomes" id="UP000019487">
    <property type="component" value="Unassembled WGS sequence"/>
</dbReference>
<gene>
    <name evidence="1" type="ORF">SBOR_6291</name>
</gene>
<protein>
    <submittedName>
        <fullName evidence="1">Uncharacterized protein</fullName>
    </submittedName>
</protein>
<sequence length="277" mass="32096">MISRTYDVLKMAGDFAETIEDGYLVEGIPGQFRDAGEDLRGYYSNYVKNTDPFARSMHDLLGELDNIDFHWEAFARSRNNAITSVKDQVTSSRQIFQEEFDKLGQKKGNWARWWLRQWKRFLLDEPYEAHFKGASFMNITGDIDHYISMWRKTTIPDLEYRLTSTKGGSHGGLPGKIREVRDRWPKRYWGNKGFRTAPVEGLEYVRDKAVSVLKGADQVYEGLGYAINLLDKGGGYNLGGGFGWWHLKELLGNFDQAVKKLDDAEWKVRERQDSRRD</sequence>
<dbReference type="HOGENOM" id="CLU_891860_0_0_1"/>
<evidence type="ECO:0000313" key="2">
    <source>
        <dbReference type="Proteomes" id="UP000019487"/>
    </source>
</evidence>
<dbReference type="AlphaFoldDB" id="W9CFM8"/>
<accession>W9CFM8</accession>
<comment type="caution">
    <text evidence="1">The sequence shown here is derived from an EMBL/GenBank/DDBJ whole genome shotgun (WGS) entry which is preliminary data.</text>
</comment>
<evidence type="ECO:0000313" key="1">
    <source>
        <dbReference type="EMBL" id="ESZ93310.1"/>
    </source>
</evidence>
<dbReference type="EMBL" id="AYSA01000330">
    <property type="protein sequence ID" value="ESZ93310.1"/>
    <property type="molecule type" value="Genomic_DNA"/>
</dbReference>